<proteinExistence type="predicted"/>
<evidence type="ECO:0000313" key="2">
    <source>
        <dbReference type="Proteomes" id="UP000054549"/>
    </source>
</evidence>
<evidence type="ECO:0000313" key="1">
    <source>
        <dbReference type="EMBL" id="KIL64796.1"/>
    </source>
</evidence>
<accession>A0A0C2X690</accession>
<dbReference type="HOGENOM" id="CLU_1360094_0_0_1"/>
<keyword evidence="2" id="KW-1185">Reference proteome</keyword>
<dbReference type="EMBL" id="KN818247">
    <property type="protein sequence ID" value="KIL64796.1"/>
    <property type="molecule type" value="Genomic_DNA"/>
</dbReference>
<organism evidence="1 2">
    <name type="scientific">Amanita muscaria (strain Koide BX008)</name>
    <dbReference type="NCBI Taxonomy" id="946122"/>
    <lineage>
        <taxon>Eukaryota</taxon>
        <taxon>Fungi</taxon>
        <taxon>Dikarya</taxon>
        <taxon>Basidiomycota</taxon>
        <taxon>Agaricomycotina</taxon>
        <taxon>Agaricomycetes</taxon>
        <taxon>Agaricomycetidae</taxon>
        <taxon>Agaricales</taxon>
        <taxon>Pluteineae</taxon>
        <taxon>Amanitaceae</taxon>
        <taxon>Amanita</taxon>
    </lineage>
</organism>
<dbReference type="AlphaFoldDB" id="A0A0C2X690"/>
<dbReference type="InParanoid" id="A0A0C2X690"/>
<gene>
    <name evidence="1" type="ORF">M378DRAFT_11328</name>
</gene>
<name>A0A0C2X690_AMAMK</name>
<protein>
    <submittedName>
        <fullName evidence="1">Uncharacterized protein</fullName>
    </submittedName>
</protein>
<dbReference type="Proteomes" id="UP000054549">
    <property type="component" value="Unassembled WGS sequence"/>
</dbReference>
<sequence>MGVDLIPPPIVVPVCGARVVLTPTLYAWSLRLRTSPDTAPFRDACVVFTLTRITAQFGVHAGSYTRNYSGFICAAQALHLPSLVVDPFRGARVVLNLLQPRLVFAPARITAPLRSASVRVVPTPAVYAGSLYLHGPHTGVAPTLPHDSQSYLPYNGMLALDDTLPYSGFLHWHSSLSGLFSRALGGVLRLQALPVAVGILV</sequence>
<reference evidence="1 2" key="1">
    <citation type="submission" date="2014-04" db="EMBL/GenBank/DDBJ databases">
        <title>Evolutionary Origins and Diversification of the Mycorrhizal Mutualists.</title>
        <authorList>
            <consortium name="DOE Joint Genome Institute"/>
            <consortium name="Mycorrhizal Genomics Consortium"/>
            <person name="Kohler A."/>
            <person name="Kuo A."/>
            <person name="Nagy L.G."/>
            <person name="Floudas D."/>
            <person name="Copeland A."/>
            <person name="Barry K.W."/>
            <person name="Cichocki N."/>
            <person name="Veneault-Fourrey C."/>
            <person name="LaButti K."/>
            <person name="Lindquist E.A."/>
            <person name="Lipzen A."/>
            <person name="Lundell T."/>
            <person name="Morin E."/>
            <person name="Murat C."/>
            <person name="Riley R."/>
            <person name="Ohm R."/>
            <person name="Sun H."/>
            <person name="Tunlid A."/>
            <person name="Henrissat B."/>
            <person name="Grigoriev I.V."/>
            <person name="Hibbett D.S."/>
            <person name="Martin F."/>
        </authorList>
    </citation>
    <scope>NUCLEOTIDE SEQUENCE [LARGE SCALE GENOMIC DNA]</scope>
    <source>
        <strain evidence="1 2">Koide BX008</strain>
    </source>
</reference>